<gene>
    <name evidence="6" type="ORF">ER308_15235</name>
</gene>
<dbReference type="GO" id="GO:0006635">
    <property type="term" value="P:fatty acid beta-oxidation"/>
    <property type="evidence" value="ECO:0007669"/>
    <property type="project" value="TreeGrafter"/>
</dbReference>
<dbReference type="Gene3D" id="1.10.12.10">
    <property type="entry name" value="Lyase 2-enoyl-coa Hydratase, Chain A, domain 2"/>
    <property type="match status" value="1"/>
</dbReference>
<comment type="catalytic activity">
    <reaction evidence="4">
        <text>a 4-saturated-(3S)-3-hydroxyacyl-CoA = a (3E)-enoyl-CoA + H2O</text>
        <dbReference type="Rhea" id="RHEA:20724"/>
        <dbReference type="ChEBI" id="CHEBI:15377"/>
        <dbReference type="ChEBI" id="CHEBI:58521"/>
        <dbReference type="ChEBI" id="CHEBI:137480"/>
        <dbReference type="EC" id="4.2.1.17"/>
    </reaction>
</comment>
<proteinExistence type="inferred from homology"/>
<evidence type="ECO:0000256" key="1">
    <source>
        <dbReference type="ARBA" id="ARBA00005254"/>
    </source>
</evidence>
<comment type="catalytic activity">
    <reaction evidence="3">
        <text>a (3S)-3-hydroxyacyl-CoA = a (2E)-enoyl-CoA + H2O</text>
        <dbReference type="Rhea" id="RHEA:16105"/>
        <dbReference type="ChEBI" id="CHEBI:15377"/>
        <dbReference type="ChEBI" id="CHEBI:57318"/>
        <dbReference type="ChEBI" id="CHEBI:58856"/>
        <dbReference type="EC" id="4.2.1.17"/>
    </reaction>
</comment>
<evidence type="ECO:0000256" key="5">
    <source>
        <dbReference type="RuleBase" id="RU003707"/>
    </source>
</evidence>
<dbReference type="Proteomes" id="UP000291469">
    <property type="component" value="Chromosome"/>
</dbReference>
<dbReference type="InterPro" id="IPR029045">
    <property type="entry name" value="ClpP/crotonase-like_dom_sf"/>
</dbReference>
<sequence length="265" mass="28491">MGAIPVEDDATTFEVRNRIATVTLNRPARLNAIGQQAREELIAHFARVNDDEEIWAAVVTGAGTRAFSVGGDLKEMSDYGRERTSFPVPMGGTQRNLYESLLEVYKPTIAAVDGYAIAGGFELAMACDLRVAGRGSQFGMPEAQRGLGANFASVVLPRLVPRGIALELLYTGRFASAEEAERWGLVNSLVEDGAALDAALALAERLTANAPLSLRRYKHMATKGWELPVSAALRLDAGPNPYVSADREEGVAAFNAGREPQWAGR</sequence>
<dbReference type="PANTHER" id="PTHR11941:SF54">
    <property type="entry name" value="ENOYL-COA HYDRATASE, MITOCHONDRIAL"/>
    <property type="match status" value="1"/>
</dbReference>
<keyword evidence="6" id="KW-0413">Isomerase</keyword>
<dbReference type="EMBL" id="CP036402">
    <property type="protein sequence ID" value="QBI20784.1"/>
    <property type="molecule type" value="Genomic_DNA"/>
</dbReference>
<dbReference type="Pfam" id="PF00378">
    <property type="entry name" value="ECH_1"/>
    <property type="match status" value="1"/>
</dbReference>
<evidence type="ECO:0000313" key="6">
    <source>
        <dbReference type="EMBL" id="QBI20784.1"/>
    </source>
</evidence>
<dbReference type="OrthoDB" id="4284283at2"/>
<reference evidence="6 7" key="1">
    <citation type="submission" date="2019-01" db="EMBL/GenBank/DDBJ databases">
        <title>Egibacter rhizosphaerae EGI 80759T.</title>
        <authorList>
            <person name="Chen D.-D."/>
            <person name="Tian Y."/>
            <person name="Jiao J.-Y."/>
            <person name="Zhang X.-T."/>
            <person name="Zhang Y.-G."/>
            <person name="Zhang Y."/>
            <person name="Xiao M."/>
            <person name="Shu W.-S."/>
            <person name="Li W.-J."/>
        </authorList>
    </citation>
    <scope>NUCLEOTIDE SEQUENCE [LARGE SCALE GENOMIC DNA]</scope>
    <source>
        <strain evidence="6 7">EGI 80759</strain>
    </source>
</reference>
<dbReference type="PROSITE" id="PS00166">
    <property type="entry name" value="ENOYL_COA_HYDRATASE"/>
    <property type="match status" value="1"/>
</dbReference>
<evidence type="ECO:0000313" key="7">
    <source>
        <dbReference type="Proteomes" id="UP000291469"/>
    </source>
</evidence>
<keyword evidence="2" id="KW-0456">Lyase</keyword>
<dbReference type="SUPFAM" id="SSF52096">
    <property type="entry name" value="ClpP/crotonase"/>
    <property type="match status" value="1"/>
</dbReference>
<protein>
    <submittedName>
        <fullName evidence="6">Enoyl-CoA hydratase/isomerase family protein</fullName>
    </submittedName>
</protein>
<keyword evidence="7" id="KW-1185">Reference proteome</keyword>
<dbReference type="CDD" id="cd06558">
    <property type="entry name" value="crotonase-like"/>
    <property type="match status" value="1"/>
</dbReference>
<dbReference type="AlphaFoldDB" id="A0A411YHN7"/>
<dbReference type="Gene3D" id="3.90.226.10">
    <property type="entry name" value="2-enoyl-CoA Hydratase, Chain A, domain 1"/>
    <property type="match status" value="1"/>
</dbReference>
<evidence type="ECO:0000256" key="3">
    <source>
        <dbReference type="ARBA" id="ARBA00023709"/>
    </source>
</evidence>
<dbReference type="InterPro" id="IPR014748">
    <property type="entry name" value="Enoyl-CoA_hydra_C"/>
</dbReference>
<dbReference type="InterPro" id="IPR018376">
    <property type="entry name" value="Enoyl-CoA_hyd/isom_CS"/>
</dbReference>
<comment type="similarity">
    <text evidence="1 5">Belongs to the enoyl-CoA hydratase/isomerase family.</text>
</comment>
<organism evidence="6 7">
    <name type="scientific">Egibacter rhizosphaerae</name>
    <dbReference type="NCBI Taxonomy" id="1670831"/>
    <lineage>
        <taxon>Bacteria</taxon>
        <taxon>Bacillati</taxon>
        <taxon>Actinomycetota</taxon>
        <taxon>Nitriliruptoria</taxon>
        <taxon>Egibacterales</taxon>
        <taxon>Egibacteraceae</taxon>
        <taxon>Egibacter</taxon>
    </lineage>
</organism>
<dbReference type="GO" id="GO:0004300">
    <property type="term" value="F:enoyl-CoA hydratase activity"/>
    <property type="evidence" value="ECO:0007669"/>
    <property type="project" value="UniProtKB-EC"/>
</dbReference>
<dbReference type="PANTHER" id="PTHR11941">
    <property type="entry name" value="ENOYL-COA HYDRATASE-RELATED"/>
    <property type="match status" value="1"/>
</dbReference>
<evidence type="ECO:0000256" key="4">
    <source>
        <dbReference type="ARBA" id="ARBA00023717"/>
    </source>
</evidence>
<accession>A0A411YHN7</accession>
<name>A0A411YHN7_9ACTN</name>
<dbReference type="InterPro" id="IPR001753">
    <property type="entry name" value="Enoyl-CoA_hydra/iso"/>
</dbReference>
<evidence type="ECO:0000256" key="2">
    <source>
        <dbReference type="ARBA" id="ARBA00023239"/>
    </source>
</evidence>
<dbReference type="GO" id="GO:0016853">
    <property type="term" value="F:isomerase activity"/>
    <property type="evidence" value="ECO:0007669"/>
    <property type="project" value="UniProtKB-KW"/>
</dbReference>
<dbReference type="KEGG" id="erz:ER308_15235"/>